<organism evidence="7">
    <name type="scientific">Virus NIOZ-UU159</name>
    <dbReference type="NCBI Taxonomy" id="2763270"/>
    <lineage>
        <taxon>Viruses</taxon>
    </lineage>
</organism>
<evidence type="ECO:0000256" key="5">
    <source>
        <dbReference type="ARBA" id="ARBA00023146"/>
    </source>
</evidence>
<keyword evidence="5" id="KW-0030">Aminoacyl-tRNA synthetase</keyword>
<feature type="domain" description="Aminoacyl-tRNA synthetase class II (D/K/N)" evidence="6">
    <location>
        <begin position="15"/>
        <end position="284"/>
    </location>
</feature>
<evidence type="ECO:0000256" key="3">
    <source>
        <dbReference type="ARBA" id="ARBA00022840"/>
    </source>
</evidence>
<dbReference type="SUPFAM" id="SSF55681">
    <property type="entry name" value="Class II aaRS and biotin synthetases"/>
    <property type="match status" value="1"/>
</dbReference>
<keyword evidence="1 7" id="KW-0436">Ligase</keyword>
<protein>
    <submittedName>
        <fullName evidence="7">Aspartate--tRNA ligase</fullName>
        <ecNumber evidence="7">6.1.1.12</ecNumber>
    </submittedName>
</protein>
<reference evidence="7" key="1">
    <citation type="submission" date="2020-08" db="EMBL/GenBank/DDBJ databases">
        <title>Bridging the membrane lipid divide: bacteria of the FCB group superphylum have the potential to synthesize archaeal ether lipids.</title>
        <authorList>
            <person name="Villanueva L."/>
            <person name="von Meijenfeldt F.A.B."/>
            <person name="Westbye A.B."/>
            <person name="Yadav S."/>
            <person name="Hopmans E.C."/>
            <person name="Dutilh B.E."/>
            <person name="Sinninghe Damste J.S."/>
        </authorList>
    </citation>
    <scope>NUCLEOTIDE SEQUENCE</scope>
    <source>
        <strain evidence="7">NIOZ-UU159</strain>
    </source>
</reference>
<keyword evidence="3" id="KW-0067">ATP-binding</keyword>
<keyword evidence="4" id="KW-0648">Protein biosynthesis</keyword>
<dbReference type="GO" id="GO:0005524">
    <property type="term" value="F:ATP binding"/>
    <property type="evidence" value="ECO:0007669"/>
    <property type="project" value="UniProtKB-KW"/>
</dbReference>
<evidence type="ECO:0000256" key="1">
    <source>
        <dbReference type="ARBA" id="ARBA00022598"/>
    </source>
</evidence>
<dbReference type="PANTHER" id="PTHR22594">
    <property type="entry name" value="ASPARTYL/LYSYL-TRNA SYNTHETASE"/>
    <property type="match status" value="1"/>
</dbReference>
<evidence type="ECO:0000256" key="2">
    <source>
        <dbReference type="ARBA" id="ARBA00022741"/>
    </source>
</evidence>
<sequence length="289" mass="33545">MVASNLGCINIFDFNKIVKKLRAFFDSKGFIEVHTQNRLSILAACEDPKTISTYEYSDQVWPLPQTGQMWLEYEILKNPEINGCYCVSTSYRNEPNPIPGRHDKIFPMFEFELKGDMEAMKQMEIELLNHLGFDNFYPDGNYPEGDYVDVAKKYGTKELEHEHEERLQKDHGQVFFLKNFPNYSSPFWNMKQAEQSDVEGGHAKKIDIIINGIETIGSAQRSSDPEEMRKYFYEISDGGYAKILFDKFSKERVEEELNEFLSNKFFERSGGGIGITRLIKVMKENNLLD</sequence>
<dbReference type="InterPro" id="IPR004364">
    <property type="entry name" value="Aa-tRNA-synt_II"/>
</dbReference>
<dbReference type="GO" id="GO:0004815">
    <property type="term" value="F:aspartate-tRNA ligase activity"/>
    <property type="evidence" value="ECO:0007669"/>
    <property type="project" value="UniProtKB-EC"/>
</dbReference>
<dbReference type="EC" id="6.1.1.12" evidence="7"/>
<evidence type="ECO:0000256" key="4">
    <source>
        <dbReference type="ARBA" id="ARBA00022917"/>
    </source>
</evidence>
<evidence type="ECO:0000313" key="7">
    <source>
        <dbReference type="EMBL" id="QPI16867.1"/>
    </source>
</evidence>
<name>A0A7S9STF7_9VIRU</name>
<gene>
    <name evidence="7" type="primary">aspS</name>
    <name evidence="7" type="ORF">NIOZUU159_00364</name>
</gene>
<proteinExistence type="predicted"/>
<dbReference type="Gene3D" id="3.30.930.10">
    <property type="entry name" value="Bira Bifunctional Protein, Domain 2"/>
    <property type="match status" value="2"/>
</dbReference>
<dbReference type="InterPro" id="IPR045864">
    <property type="entry name" value="aa-tRNA-synth_II/BPL/LPL"/>
</dbReference>
<dbReference type="Pfam" id="PF00152">
    <property type="entry name" value="tRNA-synt_2"/>
    <property type="match status" value="1"/>
</dbReference>
<evidence type="ECO:0000259" key="6">
    <source>
        <dbReference type="Pfam" id="PF00152"/>
    </source>
</evidence>
<keyword evidence="2" id="KW-0547">Nucleotide-binding</keyword>
<accession>A0A7S9STF7</accession>
<dbReference type="EMBL" id="MW030610">
    <property type="protein sequence ID" value="QPI16867.1"/>
    <property type="molecule type" value="Genomic_DNA"/>
</dbReference>